<proteinExistence type="predicted"/>
<evidence type="ECO:0000256" key="1">
    <source>
        <dbReference type="SAM" id="MobiDB-lite"/>
    </source>
</evidence>
<evidence type="ECO:0000313" key="3">
    <source>
        <dbReference type="Proteomes" id="UP000255284"/>
    </source>
</evidence>
<feature type="region of interest" description="Disordered" evidence="1">
    <location>
        <begin position="19"/>
        <end position="44"/>
    </location>
</feature>
<dbReference type="AlphaFoldDB" id="A0A8G2HU58"/>
<accession>A0A8G2HU58</accession>
<name>A0A8G2HU58_9ACTO</name>
<sequence length="75" mass="7935">MIDNFTHFPLFAPGFDPTWGSDPTRPHSTLPLTPCASHPRLSPPTSVQLALSAAMAVAATTTTAATSGSRRRTRS</sequence>
<protein>
    <submittedName>
        <fullName evidence="2">Uncharacterized protein</fullName>
    </submittedName>
</protein>
<comment type="caution">
    <text evidence="2">The sequence shown here is derived from an EMBL/GenBank/DDBJ whole genome shotgun (WGS) entry which is preliminary data.</text>
</comment>
<dbReference type="Proteomes" id="UP000255284">
    <property type="component" value="Unassembled WGS sequence"/>
</dbReference>
<reference evidence="2 3" key="1">
    <citation type="submission" date="2018-06" db="EMBL/GenBank/DDBJ databases">
        <authorList>
            <consortium name="Pathogen Informatics"/>
            <person name="Doyle S."/>
        </authorList>
    </citation>
    <scope>NUCLEOTIDE SEQUENCE [LARGE SCALE GENOMIC DNA]</scope>
    <source>
        <strain evidence="2 3">NCTC11819</strain>
    </source>
</reference>
<evidence type="ECO:0000313" key="2">
    <source>
        <dbReference type="EMBL" id="STO16335.1"/>
    </source>
</evidence>
<dbReference type="EMBL" id="UGGQ01000006">
    <property type="protein sequence ID" value="STO16335.1"/>
    <property type="molecule type" value="Genomic_DNA"/>
</dbReference>
<gene>
    <name evidence="2" type="ORF">NCTC11819_00901</name>
</gene>
<organism evidence="2 3">
    <name type="scientific">Mobiluncus mulieris</name>
    <dbReference type="NCBI Taxonomy" id="2052"/>
    <lineage>
        <taxon>Bacteria</taxon>
        <taxon>Bacillati</taxon>
        <taxon>Actinomycetota</taxon>
        <taxon>Actinomycetes</taxon>
        <taxon>Actinomycetales</taxon>
        <taxon>Actinomycetaceae</taxon>
        <taxon>Mobiluncus</taxon>
    </lineage>
</organism>